<keyword evidence="3" id="KW-1185">Reference proteome</keyword>
<reference evidence="2 3" key="1">
    <citation type="journal article" date="2014" name="PLoS ONE">
        <title>Global Analysis of Gene Expression Profiles in Physic Nut (Jatropha curcas L.) Seedlings Exposed to Salt Stress.</title>
        <authorList>
            <person name="Zhang L."/>
            <person name="Zhang C."/>
            <person name="Wu P."/>
            <person name="Chen Y."/>
            <person name="Li M."/>
            <person name="Jiang H."/>
            <person name="Wu G."/>
        </authorList>
    </citation>
    <scope>NUCLEOTIDE SEQUENCE [LARGE SCALE GENOMIC DNA]</scope>
    <source>
        <strain evidence="3">cv. GZQX0401</strain>
        <tissue evidence="2">Young leaves</tissue>
    </source>
</reference>
<dbReference type="Proteomes" id="UP000027138">
    <property type="component" value="Unassembled WGS sequence"/>
</dbReference>
<dbReference type="EMBL" id="KK914539">
    <property type="protein sequence ID" value="KDP34195.1"/>
    <property type="molecule type" value="Genomic_DNA"/>
</dbReference>
<dbReference type="STRING" id="180498.A0A067KPJ2"/>
<dbReference type="GO" id="GO:0009910">
    <property type="term" value="P:negative regulation of flower development"/>
    <property type="evidence" value="ECO:0007669"/>
    <property type="project" value="InterPro"/>
</dbReference>
<evidence type="ECO:0000313" key="2">
    <source>
        <dbReference type="EMBL" id="KDP34195.1"/>
    </source>
</evidence>
<feature type="region of interest" description="Disordered" evidence="1">
    <location>
        <begin position="820"/>
        <end position="845"/>
    </location>
</feature>
<accession>A0A067KPJ2</accession>
<gene>
    <name evidence="2" type="ORF">JCGZ_07766</name>
</gene>
<name>A0A067KPJ2_JATCU</name>
<dbReference type="GO" id="GO:0048367">
    <property type="term" value="P:shoot system development"/>
    <property type="evidence" value="ECO:0007669"/>
    <property type="project" value="InterPro"/>
</dbReference>
<protein>
    <recommendedName>
        <fullName evidence="4">Protein EMBRYONIC FLOWER 1</fullName>
    </recommendedName>
</protein>
<proteinExistence type="predicted"/>
<feature type="region of interest" description="Disordered" evidence="1">
    <location>
        <begin position="299"/>
        <end position="319"/>
    </location>
</feature>
<feature type="region of interest" description="Disordered" evidence="1">
    <location>
        <begin position="1162"/>
        <end position="1181"/>
    </location>
</feature>
<dbReference type="GO" id="GO:0045892">
    <property type="term" value="P:negative regulation of DNA-templated transcription"/>
    <property type="evidence" value="ECO:0007669"/>
    <property type="project" value="InterPro"/>
</dbReference>
<dbReference type="PANTHER" id="PTHR35504:SF1">
    <property type="entry name" value="PROTEIN EMBRYONIC FLOWER 1"/>
    <property type="match status" value="1"/>
</dbReference>
<evidence type="ECO:0000313" key="3">
    <source>
        <dbReference type="Proteomes" id="UP000027138"/>
    </source>
</evidence>
<evidence type="ECO:0000256" key="1">
    <source>
        <dbReference type="SAM" id="MobiDB-lite"/>
    </source>
</evidence>
<feature type="compositionally biased region" description="Basic residues" evidence="1">
    <location>
        <begin position="1291"/>
        <end position="1310"/>
    </location>
</feature>
<dbReference type="PANTHER" id="PTHR35504">
    <property type="entry name" value="PROTEIN EMBRYONIC FLOWER 1"/>
    <property type="match status" value="1"/>
</dbReference>
<feature type="compositionally biased region" description="Polar residues" evidence="1">
    <location>
        <begin position="1170"/>
        <end position="1181"/>
    </location>
</feature>
<sequence length="1310" mass="145696">MEGNTVVEENHQSSNSNLISKSVESSIKIDSISIDLINANEKISADNCEHFSIRGYVSEIRKRDWKMCWPFESNKHDAEACRLPSFHVPKFRYWRCQNCLWDVGAKGSQNDCDPILKSCSGGLKSNSISHALILDDVEMLLSDFQQAPKLDILKEKKVDANASANLNNTTEFHPSSCIDIDKTKTGVAHGPTLGHNMESNDNLDKEMHVLTAEISSLMQKTYHTDDIGNLKSICNQSIDLCKPGCGHNEVADAELSGNINCIVKNAAKNHDTGKVISVADQRKELTACGMSRDAGSIEEACSADKSEESGHPSPELDECDYASSESAEIMVRNNPQDLHCDNLSGLHRRKTRKVRLLTELLSEKGDGDIDNIRTEGSPSNCIPEVSAAGNKLPVSQGQEHILGNLRRGLGQHRKRKLDQDEDWRPLETSSPIKACKEARIIKRDVESTDAIAKAFARMHLQNNMKKQCLKRRIDRSPSTGKRKNKKSLIFYESSSLVSIQENLPNEIGNKAGDVSNCNAADGVLLKDTHDTVTGGEVDFFALSAQKMDKKPSFKKRSKMPQVDDQQVSLITQNHGMLREDLITRKFLHTGPVMVPFHSAHQDTPNEKGPNLSLNSFLTTPRYDTQNNPQVEDRQISILTLQEGKEQVNRKATETKHVENFIFASKSLPDMPFGKEAYIDLSGRSGKGAYIDLKGRRTASRMPFLNEGQNYTSQVEIGSCSHMQQKQFYSTGSNLKKIGFQEHSAVIRKDSDQRANKMPEQGALDDIPMEIVELMAKHQYERCLPDAEYDRCQSEITNNIKSGQTMDFKKAYGKGEMSLLQKESTEKRNPCAKNGRNGIVKRGENMGPTKQKSVDYFSHADLNQLNMSKLQQTATPTTLGGFFQHQDQPLSGAQHFDSSSSRQNSAQGCKWIGDVANGSLHNCLQSSGTCNTCQGISQQSKETNQLWPSMLPNHMPFVYSIPQKCTSVTTTNIDVLLNSPSSMHKENTTGNRDLKFLNQNATSFGKQNRNFGSENLRRCAEYPFACKHNGIELNQKPMGSLDLYSNETIPAMHLLSLMHAGLRSSVPINLDVAPKFLKRPSITHDKDPQEFSRMDSGAYRATNAMKHTSYDCHGKNQLAENSYGRISSTSAVVGPTASSFQLDKCFQKATDFTHQVSQEKVKVKDSDSHTQNRGCRLQKSSTPSGNFGTNCGSIPVHSMQTMFFGASDSMTFPLQFRGLENSAKHKLEVPSGSQYVHPHKSNSETRICSVNRNPADFSVPEAGNIYMIAGEDLKFGKLVPLSNGYRSSRLVGQKRQKKLPAVKEHRRHLIS</sequence>
<dbReference type="OrthoDB" id="754229at2759"/>
<evidence type="ECO:0008006" key="4">
    <source>
        <dbReference type="Google" id="ProtNLM"/>
    </source>
</evidence>
<feature type="region of interest" description="Disordered" evidence="1">
    <location>
        <begin position="1289"/>
        <end position="1310"/>
    </location>
</feature>
<dbReference type="InterPro" id="IPR034583">
    <property type="entry name" value="EMF1"/>
</dbReference>
<organism evidence="2 3">
    <name type="scientific">Jatropha curcas</name>
    <name type="common">Barbados nut</name>
    <dbReference type="NCBI Taxonomy" id="180498"/>
    <lineage>
        <taxon>Eukaryota</taxon>
        <taxon>Viridiplantae</taxon>
        <taxon>Streptophyta</taxon>
        <taxon>Embryophyta</taxon>
        <taxon>Tracheophyta</taxon>
        <taxon>Spermatophyta</taxon>
        <taxon>Magnoliopsida</taxon>
        <taxon>eudicotyledons</taxon>
        <taxon>Gunneridae</taxon>
        <taxon>Pentapetalae</taxon>
        <taxon>rosids</taxon>
        <taxon>fabids</taxon>
        <taxon>Malpighiales</taxon>
        <taxon>Euphorbiaceae</taxon>
        <taxon>Crotonoideae</taxon>
        <taxon>Jatropheae</taxon>
        <taxon>Jatropha</taxon>
    </lineage>
</organism>